<sequence>MIKHKLFSIVLVIITILITNFSFAIVAKDAFVPALDNTVMMENAMHNGSVHIKHNSNNNFMECEIYCDALMMSCVLGINSSNNSEFSHSHTIIKKLNVFSDDALYSVDLIQDHKPPIFS</sequence>
<gene>
    <name evidence="1" type="ORF">J7561_09885</name>
</gene>
<accession>A0AB35C138</accession>
<reference evidence="1" key="1">
    <citation type="submission" date="2021-03" db="EMBL/GenBank/DDBJ databases">
        <title>Identification and antibiotic profiling of Wohlfahrtiimonas chitiniclastica, an underestimated human pathogen.</title>
        <authorList>
            <person name="Kopf A."/>
            <person name="Bunk B."/>
            <person name="Coldewey S."/>
            <person name="Gunzer F."/>
            <person name="Riedel T."/>
            <person name="Schroettner P."/>
        </authorList>
    </citation>
    <scope>NUCLEOTIDE SEQUENCE</scope>
    <source>
        <strain evidence="1">DSM 100917</strain>
    </source>
</reference>
<dbReference type="AlphaFoldDB" id="A0AB35C138"/>
<evidence type="ECO:0000313" key="2">
    <source>
        <dbReference type="Proteomes" id="UP000680020"/>
    </source>
</evidence>
<dbReference type="RefSeq" id="WP_008316975.1">
    <property type="nucleotide sequence ID" value="NZ_JAGIBT010000020.1"/>
</dbReference>
<organism evidence="1 2">
    <name type="scientific">Wohlfahrtiimonas chitiniclastica</name>
    <dbReference type="NCBI Taxonomy" id="400946"/>
    <lineage>
        <taxon>Bacteria</taxon>
        <taxon>Pseudomonadati</taxon>
        <taxon>Pseudomonadota</taxon>
        <taxon>Gammaproteobacteria</taxon>
        <taxon>Cardiobacteriales</taxon>
        <taxon>Ignatzschineriaceae</taxon>
        <taxon>Wohlfahrtiimonas</taxon>
    </lineage>
</organism>
<comment type="caution">
    <text evidence="1">The sequence shown here is derived from an EMBL/GenBank/DDBJ whole genome shotgun (WGS) entry which is preliminary data.</text>
</comment>
<name>A0AB35C138_9GAMM</name>
<evidence type="ECO:0000313" key="1">
    <source>
        <dbReference type="EMBL" id="MBS7825496.1"/>
    </source>
</evidence>
<dbReference type="Proteomes" id="UP000680020">
    <property type="component" value="Unassembled WGS sequence"/>
</dbReference>
<protein>
    <submittedName>
        <fullName evidence="1">Uncharacterized protein</fullName>
    </submittedName>
</protein>
<proteinExistence type="predicted"/>
<dbReference type="EMBL" id="JAGIBU010000018">
    <property type="protein sequence ID" value="MBS7825496.1"/>
    <property type="molecule type" value="Genomic_DNA"/>
</dbReference>